<dbReference type="InterPro" id="IPR016164">
    <property type="entry name" value="FAD-linked_Oxase-like_C"/>
</dbReference>
<evidence type="ECO:0000259" key="3">
    <source>
        <dbReference type="PROSITE" id="PS51387"/>
    </source>
</evidence>
<dbReference type="InterPro" id="IPR036318">
    <property type="entry name" value="FAD-bd_PCMH-like_sf"/>
</dbReference>
<dbReference type="SUPFAM" id="SSF56176">
    <property type="entry name" value="FAD-binding/transporter-associated domain-like"/>
    <property type="match status" value="1"/>
</dbReference>
<keyword evidence="4" id="KW-0560">Oxidoreductase</keyword>
<dbReference type="EMBL" id="LS423452">
    <property type="protein sequence ID" value="SPS05088.1"/>
    <property type="molecule type" value="Genomic_DNA"/>
</dbReference>
<dbReference type="PROSITE" id="PS51387">
    <property type="entry name" value="FAD_PCMH"/>
    <property type="match status" value="1"/>
</dbReference>
<evidence type="ECO:0000313" key="4">
    <source>
        <dbReference type="EMBL" id="SPS05088.1"/>
    </source>
</evidence>
<dbReference type="PANTHER" id="PTHR11748:SF103">
    <property type="entry name" value="GLYCOLATE OXIDASE SUBUNIT GLCE"/>
    <property type="match status" value="1"/>
</dbReference>
<dbReference type="PANTHER" id="PTHR11748">
    <property type="entry name" value="D-LACTATE DEHYDROGENASE"/>
    <property type="match status" value="1"/>
</dbReference>
<dbReference type="Pfam" id="PF01565">
    <property type="entry name" value="FAD_binding_4"/>
    <property type="match status" value="1"/>
</dbReference>
<keyword evidence="1" id="KW-0285">Flavoprotein</keyword>
<name>A0A2X0QU32_9PROT</name>
<dbReference type="NCBIfam" id="NF008439">
    <property type="entry name" value="PRK11282.1"/>
    <property type="match status" value="1"/>
</dbReference>
<dbReference type="EC" id="1.1.99.14" evidence="4"/>
<keyword evidence="2" id="KW-0274">FAD</keyword>
<dbReference type="AlphaFoldDB" id="A0A2X0QU32"/>
<dbReference type="InterPro" id="IPR006094">
    <property type="entry name" value="Oxid_FAD_bind_N"/>
</dbReference>
<accession>A0A2X0QU32</accession>
<dbReference type="InterPro" id="IPR016166">
    <property type="entry name" value="FAD-bd_PCMH"/>
</dbReference>
<organism evidence="4">
    <name type="scientific">Candidatus Nitrotoga fabula</name>
    <dbReference type="NCBI Taxonomy" id="2182327"/>
    <lineage>
        <taxon>Bacteria</taxon>
        <taxon>Pseudomonadati</taxon>
        <taxon>Pseudomonadota</taxon>
        <taxon>Betaproteobacteria</taxon>
        <taxon>Nitrosomonadales</taxon>
        <taxon>Gallionellaceae</taxon>
        <taxon>Candidatus Nitrotoga</taxon>
    </lineage>
</organism>
<dbReference type="Gene3D" id="3.30.465.10">
    <property type="match status" value="1"/>
</dbReference>
<evidence type="ECO:0000256" key="1">
    <source>
        <dbReference type="ARBA" id="ARBA00022630"/>
    </source>
</evidence>
<dbReference type="GO" id="GO:0071949">
    <property type="term" value="F:FAD binding"/>
    <property type="evidence" value="ECO:0007669"/>
    <property type="project" value="InterPro"/>
</dbReference>
<evidence type="ECO:0000256" key="2">
    <source>
        <dbReference type="ARBA" id="ARBA00022827"/>
    </source>
</evidence>
<feature type="domain" description="FAD-binding PCMH-type" evidence="3">
    <location>
        <begin position="1"/>
        <end position="172"/>
    </location>
</feature>
<proteinExistence type="predicted"/>
<dbReference type="GO" id="GO:0019154">
    <property type="term" value="F:glycolate dehydrogenase activity"/>
    <property type="evidence" value="ECO:0007669"/>
    <property type="project" value="UniProtKB-EC"/>
</dbReference>
<sequence length="354" mass="38768">MLHCDISATLQQQVRRAIECWVPLRIEGGNSKSFLGRETHGEILDVSAHRGIVEYDPRELVLTARSGTPLREVETALAEAGQMLAFEPPHFGDHATLGGTIACGLSGPRRPFCGSARDFVLGCKLINGKGEILRFGGQVIKNVAGYDVSRLMVGAYGTLGVLLEVSLKVLPRPAASLTIVQECATAEAIGKMSRLLSQSMPVDGACYHAGHFYLRLSGSEQAVQHSHAHWGGEVMATPESFWHDLREHLLPFFGSEKPLYRLSVKPATPPLEISGEWLLDWGGAQRWLSSDEPVASIRERVEGSGGHVTQFRGGDRDNDRFQPLAAPLLALHQRLKSSFDPCRIFNPGRIYESL</sequence>
<dbReference type="SUPFAM" id="SSF55103">
    <property type="entry name" value="FAD-linked oxidases, C-terminal domain"/>
    <property type="match status" value="1"/>
</dbReference>
<dbReference type="InterPro" id="IPR016169">
    <property type="entry name" value="FAD-bd_PCMH_sub2"/>
</dbReference>
<gene>
    <name evidence="4" type="primary">glcE</name>
    <name evidence="4" type="ORF">NITFAB_0677</name>
</gene>
<protein>
    <submittedName>
        <fullName evidence="4">Glycolate oxidase FAD binding GlcE subunit</fullName>
        <ecNumber evidence="4">1.1.99.14</ecNumber>
    </submittedName>
</protein>
<reference evidence="4" key="1">
    <citation type="submission" date="2018-05" db="EMBL/GenBank/DDBJ databases">
        <authorList>
            <person name="Lanie J.A."/>
            <person name="Ng W.-L."/>
            <person name="Kazmierczak K.M."/>
            <person name="Andrzejewski T.M."/>
            <person name="Davidsen T.M."/>
            <person name="Wayne K.J."/>
            <person name="Tettelin H."/>
            <person name="Glass J.I."/>
            <person name="Rusch D."/>
            <person name="Podicherti R."/>
            <person name="Tsui H.-C.T."/>
            <person name="Winkler M.E."/>
        </authorList>
    </citation>
    <scope>NUCLEOTIDE SEQUENCE</scope>
    <source>
        <strain evidence="4">KNB</strain>
    </source>
</reference>